<keyword evidence="3" id="KW-0677">Repeat</keyword>
<dbReference type="InterPro" id="IPR012934">
    <property type="entry name" value="Znf_AD"/>
</dbReference>
<sequence length="604" mass="69683">MATKTMEWRPGPTVCRCCLAEGCYKDISTEYFWMGKREVYAEMLSETFSVSIAYSTAGGPNSNSRLICEPCISRLRDASEFKRQVQECEKTFMQHLDPGSSSALGCDGNMVNIEPEDVKVEAVKVESRLSDDEFDDRVDFGDDDDDDLDDEPLTKFATKVPKKESVDILDLLDNSKAAEKRKSSTKIKATPAKKTKKEAPKPTSSKPKPEKKKKGDDSPVDSADVELRKLEQARSQEERKKLNDELKARRRYATVLLENSKICPFRWMKNLYLCFYCEQQFSDPAKLREHNLLEHPSQKCVQIKEAMSKLKKYELIKVDITDVGCKLCEENIKDLHILKTHLLLKHMKSIDPKSNDGVLPFTVTQYDFPCALCDERYAEFKSLNHHMNVHFQNFICEQCGTGFMTPERLRTHAFSHETGSFPCESCDKVFRSTNAKNEHFATVHLQVKRHRCPHCAETFRNYFQRNKHISNIHGLKLKEFKCNMCPKVFSLSGKLGLHIKTVHLKMKRHTCDVCEWKFYSKSELKDHMIRHGGERKYKCNVCKKAYARKYTLREHMRIHDNDRRFVCTICGTGFVQNCSLKHHTKVHHPTAVPDNKMACGLFPS</sequence>
<keyword evidence="2 8" id="KW-0479">Metal-binding</keyword>
<keyword evidence="5 8" id="KW-0862">Zinc</keyword>
<keyword evidence="4 7" id="KW-0863">Zinc-finger</keyword>
<feature type="domain" description="ZAD" evidence="11">
    <location>
        <begin position="13"/>
        <end position="95"/>
    </location>
</feature>
<dbReference type="InterPro" id="IPR013087">
    <property type="entry name" value="Znf_C2H2_type"/>
</dbReference>
<evidence type="ECO:0000256" key="6">
    <source>
        <dbReference type="ARBA" id="ARBA00023242"/>
    </source>
</evidence>
<dbReference type="PROSITE" id="PS00028">
    <property type="entry name" value="ZINC_FINGER_C2H2_1"/>
    <property type="match status" value="8"/>
</dbReference>
<dbReference type="SMART" id="SM00355">
    <property type="entry name" value="ZnF_C2H2"/>
    <property type="match status" value="10"/>
</dbReference>
<dbReference type="Gene3D" id="3.30.160.60">
    <property type="entry name" value="Classic Zinc Finger"/>
    <property type="match status" value="6"/>
</dbReference>
<evidence type="ECO:0000256" key="3">
    <source>
        <dbReference type="ARBA" id="ARBA00022737"/>
    </source>
</evidence>
<evidence type="ECO:0000256" key="8">
    <source>
        <dbReference type="PROSITE-ProRule" id="PRU01263"/>
    </source>
</evidence>
<feature type="domain" description="C2H2-type" evidence="10">
    <location>
        <begin position="509"/>
        <end position="536"/>
    </location>
</feature>
<feature type="domain" description="C2H2-type" evidence="10">
    <location>
        <begin position="272"/>
        <end position="300"/>
    </location>
</feature>
<comment type="subcellular location">
    <subcellularLocation>
        <location evidence="1">Nucleus</location>
    </subcellularLocation>
</comment>
<dbReference type="PANTHER" id="PTHR24376">
    <property type="entry name" value="ZINC FINGER PROTEIN"/>
    <property type="match status" value="1"/>
</dbReference>
<dbReference type="PANTHER" id="PTHR24376:SF216">
    <property type="entry name" value="ZINC FINGER PROTEIN 420-LIKE"/>
    <property type="match status" value="1"/>
</dbReference>
<evidence type="ECO:0000256" key="1">
    <source>
        <dbReference type="ARBA" id="ARBA00004123"/>
    </source>
</evidence>
<feature type="domain" description="C2H2-type" evidence="10">
    <location>
        <begin position="421"/>
        <end position="449"/>
    </location>
</feature>
<proteinExistence type="predicted"/>
<feature type="domain" description="C2H2-type" evidence="10">
    <location>
        <begin position="368"/>
        <end position="390"/>
    </location>
</feature>
<evidence type="ECO:0000256" key="9">
    <source>
        <dbReference type="SAM" id="MobiDB-lite"/>
    </source>
</evidence>
<feature type="binding site" evidence="8">
    <location>
        <position position="15"/>
    </location>
    <ligand>
        <name>Zn(2+)</name>
        <dbReference type="ChEBI" id="CHEBI:29105"/>
    </ligand>
</feature>
<dbReference type="Gene3D" id="3.40.1800.20">
    <property type="match status" value="1"/>
</dbReference>
<feature type="binding site" evidence="8">
    <location>
        <position position="68"/>
    </location>
    <ligand>
        <name>Zn(2+)</name>
        <dbReference type="ChEBI" id="CHEBI:29105"/>
    </ligand>
</feature>
<evidence type="ECO:0000259" key="10">
    <source>
        <dbReference type="PROSITE" id="PS50157"/>
    </source>
</evidence>
<feature type="domain" description="C2H2-type" evidence="10">
    <location>
        <begin position="537"/>
        <end position="564"/>
    </location>
</feature>
<dbReference type="SUPFAM" id="SSF57667">
    <property type="entry name" value="beta-beta-alpha zinc fingers"/>
    <property type="match status" value="5"/>
</dbReference>
<feature type="binding site" evidence="8">
    <location>
        <position position="18"/>
    </location>
    <ligand>
        <name>Zn(2+)</name>
        <dbReference type="ChEBI" id="CHEBI:29105"/>
    </ligand>
</feature>
<evidence type="ECO:0000256" key="7">
    <source>
        <dbReference type="PROSITE-ProRule" id="PRU00042"/>
    </source>
</evidence>
<keyword evidence="6" id="KW-0539">Nucleus</keyword>
<dbReference type="InterPro" id="IPR036236">
    <property type="entry name" value="Znf_C2H2_sf"/>
</dbReference>
<dbReference type="GeneID" id="113510145"/>
<evidence type="ECO:0000256" key="4">
    <source>
        <dbReference type="ARBA" id="ARBA00022771"/>
    </source>
</evidence>
<dbReference type="Proteomes" id="UP001652740">
    <property type="component" value="Unplaced"/>
</dbReference>
<feature type="binding site" evidence="8">
    <location>
        <position position="71"/>
    </location>
    <ligand>
        <name>Zn(2+)</name>
        <dbReference type="ChEBI" id="CHEBI:29105"/>
    </ligand>
</feature>
<name>A0ABM3N0U8_GALME</name>
<feature type="compositionally biased region" description="Acidic residues" evidence="9">
    <location>
        <begin position="134"/>
        <end position="151"/>
    </location>
</feature>
<gene>
    <name evidence="13" type="primary">LOC113510145</name>
</gene>
<dbReference type="RefSeq" id="XP_052757201.1">
    <property type="nucleotide sequence ID" value="XM_052901241.1"/>
</dbReference>
<feature type="region of interest" description="Disordered" evidence="9">
    <location>
        <begin position="134"/>
        <end position="155"/>
    </location>
</feature>
<keyword evidence="12" id="KW-1185">Reference proteome</keyword>
<evidence type="ECO:0000256" key="2">
    <source>
        <dbReference type="ARBA" id="ARBA00022723"/>
    </source>
</evidence>
<feature type="domain" description="C2H2-type" evidence="10">
    <location>
        <begin position="565"/>
        <end position="593"/>
    </location>
</feature>
<feature type="domain" description="C2H2-type" evidence="10">
    <location>
        <begin position="480"/>
        <end position="508"/>
    </location>
</feature>
<evidence type="ECO:0000259" key="11">
    <source>
        <dbReference type="PROSITE" id="PS51915"/>
    </source>
</evidence>
<feature type="domain" description="C2H2-type" evidence="10">
    <location>
        <begin position="394"/>
        <end position="422"/>
    </location>
</feature>
<dbReference type="SMART" id="SM00868">
    <property type="entry name" value="zf-AD"/>
    <property type="match status" value="1"/>
</dbReference>
<accession>A0ABM3N0U8</accession>
<dbReference type="PROSITE" id="PS51915">
    <property type="entry name" value="ZAD"/>
    <property type="match status" value="1"/>
</dbReference>
<reference evidence="13" key="1">
    <citation type="submission" date="2025-08" db="UniProtKB">
        <authorList>
            <consortium name="RefSeq"/>
        </authorList>
    </citation>
    <scope>IDENTIFICATION</scope>
    <source>
        <tissue evidence="13">Whole larvae</tissue>
    </source>
</reference>
<evidence type="ECO:0000313" key="13">
    <source>
        <dbReference type="RefSeq" id="XP_052757201.1"/>
    </source>
</evidence>
<dbReference type="PROSITE" id="PS50157">
    <property type="entry name" value="ZINC_FINGER_C2H2_2"/>
    <property type="match status" value="8"/>
</dbReference>
<protein>
    <submittedName>
        <fullName evidence="13">Zinc finger protein 714-like isoform X7</fullName>
    </submittedName>
</protein>
<organism evidence="12 13">
    <name type="scientific">Galleria mellonella</name>
    <name type="common">Greater wax moth</name>
    <dbReference type="NCBI Taxonomy" id="7137"/>
    <lineage>
        <taxon>Eukaryota</taxon>
        <taxon>Metazoa</taxon>
        <taxon>Ecdysozoa</taxon>
        <taxon>Arthropoda</taxon>
        <taxon>Hexapoda</taxon>
        <taxon>Insecta</taxon>
        <taxon>Pterygota</taxon>
        <taxon>Neoptera</taxon>
        <taxon>Endopterygota</taxon>
        <taxon>Lepidoptera</taxon>
        <taxon>Glossata</taxon>
        <taxon>Ditrysia</taxon>
        <taxon>Pyraloidea</taxon>
        <taxon>Pyralidae</taxon>
        <taxon>Galleriinae</taxon>
        <taxon>Galleria</taxon>
    </lineage>
</organism>
<evidence type="ECO:0000313" key="12">
    <source>
        <dbReference type="Proteomes" id="UP001652740"/>
    </source>
</evidence>
<evidence type="ECO:0000256" key="5">
    <source>
        <dbReference type="ARBA" id="ARBA00022833"/>
    </source>
</evidence>
<feature type="region of interest" description="Disordered" evidence="9">
    <location>
        <begin position="179"/>
        <end position="225"/>
    </location>
</feature>
<dbReference type="Pfam" id="PF00096">
    <property type="entry name" value="zf-C2H2"/>
    <property type="match status" value="4"/>
</dbReference>
<dbReference type="Pfam" id="PF07776">
    <property type="entry name" value="zf-AD"/>
    <property type="match status" value="1"/>
</dbReference>